<evidence type="ECO:0000313" key="3">
    <source>
        <dbReference type="Proteomes" id="UP000219252"/>
    </source>
</evidence>
<sequence length="422" mass="47943">MLKKITLIVLLIVLIKPAYDYGPKIIDGVNNFLNNHSAEITDATSEVITVVSDGVNTIASNISNMTTSSNTIKNSTLINEVQSIEELADAFYYYFSNWITEFEIHYKGSTSDIEHIIESAVKDAKSRNQYIEGHLSDRKIEYEYGVMDSKIKVYQQYLTTPEQELIVDSEVTNILSTVNPQNMTDFEKVKFVNDYIVKNTSYSEDTTASPHSACAVVSEGKGVCQGYALLALKLLQALGVESKYVVGEVYTGGHAWNLVKVDGEWYHLDTTWNDPVPDRPNTVSYKYFLINDAQIKLDHSWDQANYPEAKSKKYSFMKQVDHAYELNGYMYYSNIEDDNLLYRVDLNSGVSEKVTDSRAQFIVGYGDWLYFSNYSKGAYLTKIRTNGTEESTLYQTEVKNLFIEDGHLYFTTPDGLKKMALQ</sequence>
<dbReference type="PANTHER" id="PTHR46333:SF2">
    <property type="entry name" value="CYTOKINESIS PROTEIN 3"/>
    <property type="match status" value="1"/>
</dbReference>
<feature type="domain" description="Transglutaminase-like" evidence="1">
    <location>
        <begin position="216"/>
        <end position="272"/>
    </location>
</feature>
<dbReference type="InterPro" id="IPR032485">
    <property type="entry name" value="LRP1-like_beta_prop"/>
</dbReference>
<dbReference type="InterPro" id="IPR038765">
    <property type="entry name" value="Papain-like_cys_pep_sf"/>
</dbReference>
<dbReference type="PANTHER" id="PTHR46333">
    <property type="entry name" value="CYTOKINESIS PROTEIN 3"/>
    <property type="match status" value="1"/>
</dbReference>
<dbReference type="SMART" id="SM00460">
    <property type="entry name" value="TGc"/>
    <property type="match status" value="1"/>
</dbReference>
<dbReference type="AlphaFoldDB" id="A0A285UM22"/>
<name>A0A285UM22_9BACL</name>
<dbReference type="EMBL" id="OBQC01000012">
    <property type="protein sequence ID" value="SOC42448.1"/>
    <property type="molecule type" value="Genomic_DNA"/>
</dbReference>
<dbReference type="Pfam" id="PF01841">
    <property type="entry name" value="Transglut_core"/>
    <property type="match status" value="1"/>
</dbReference>
<proteinExistence type="predicted"/>
<dbReference type="SUPFAM" id="SSF54001">
    <property type="entry name" value="Cysteine proteinases"/>
    <property type="match status" value="1"/>
</dbReference>
<dbReference type="InterPro" id="IPR002931">
    <property type="entry name" value="Transglutaminase-like"/>
</dbReference>
<dbReference type="InterPro" id="IPR052557">
    <property type="entry name" value="CAP/Cytokinesis_protein"/>
</dbReference>
<organism evidence="2 3">
    <name type="scientific">Ureibacillus acetophenoni</name>
    <dbReference type="NCBI Taxonomy" id="614649"/>
    <lineage>
        <taxon>Bacteria</taxon>
        <taxon>Bacillati</taxon>
        <taxon>Bacillota</taxon>
        <taxon>Bacilli</taxon>
        <taxon>Bacillales</taxon>
        <taxon>Caryophanaceae</taxon>
        <taxon>Ureibacillus</taxon>
    </lineage>
</organism>
<protein>
    <submittedName>
        <fullName evidence="2">Transglutaminase superfamily protein</fullName>
    </submittedName>
</protein>
<dbReference type="Proteomes" id="UP000219252">
    <property type="component" value="Unassembled WGS sequence"/>
</dbReference>
<dbReference type="GO" id="GO:0005737">
    <property type="term" value="C:cytoplasm"/>
    <property type="evidence" value="ECO:0007669"/>
    <property type="project" value="TreeGrafter"/>
</dbReference>
<dbReference type="SUPFAM" id="SSF63825">
    <property type="entry name" value="YWTD domain"/>
    <property type="match status" value="1"/>
</dbReference>
<dbReference type="RefSeq" id="WP_097150459.1">
    <property type="nucleotide sequence ID" value="NZ_OBQC01000012.1"/>
</dbReference>
<dbReference type="Pfam" id="PF16472">
    <property type="entry name" value="DUF5050"/>
    <property type="match status" value="1"/>
</dbReference>
<evidence type="ECO:0000259" key="1">
    <source>
        <dbReference type="SMART" id="SM00460"/>
    </source>
</evidence>
<dbReference type="OrthoDB" id="9788327at2"/>
<accession>A0A285UM22</accession>
<gene>
    <name evidence="2" type="ORF">SAMN05877842_112112</name>
</gene>
<keyword evidence="3" id="KW-1185">Reference proteome</keyword>
<dbReference type="Gene3D" id="3.10.620.30">
    <property type="match status" value="1"/>
</dbReference>
<reference evidence="3" key="1">
    <citation type="submission" date="2017-08" db="EMBL/GenBank/DDBJ databases">
        <authorList>
            <person name="Varghese N."/>
            <person name="Submissions S."/>
        </authorList>
    </citation>
    <scope>NUCLEOTIDE SEQUENCE [LARGE SCALE GENOMIC DNA]</scope>
    <source>
        <strain evidence="3">JC23</strain>
    </source>
</reference>
<evidence type="ECO:0000313" key="2">
    <source>
        <dbReference type="EMBL" id="SOC42448.1"/>
    </source>
</evidence>